<keyword evidence="2" id="KW-1185">Reference proteome</keyword>
<evidence type="ECO:0000313" key="2">
    <source>
        <dbReference type="Proteomes" id="UP000265520"/>
    </source>
</evidence>
<dbReference type="Proteomes" id="UP000265520">
    <property type="component" value="Unassembled WGS sequence"/>
</dbReference>
<evidence type="ECO:0000313" key="1">
    <source>
        <dbReference type="EMBL" id="MCI41942.1"/>
    </source>
</evidence>
<organism evidence="1 2">
    <name type="scientific">Trifolium medium</name>
    <dbReference type="NCBI Taxonomy" id="97028"/>
    <lineage>
        <taxon>Eukaryota</taxon>
        <taxon>Viridiplantae</taxon>
        <taxon>Streptophyta</taxon>
        <taxon>Embryophyta</taxon>
        <taxon>Tracheophyta</taxon>
        <taxon>Spermatophyta</taxon>
        <taxon>Magnoliopsida</taxon>
        <taxon>eudicotyledons</taxon>
        <taxon>Gunneridae</taxon>
        <taxon>Pentapetalae</taxon>
        <taxon>rosids</taxon>
        <taxon>fabids</taxon>
        <taxon>Fabales</taxon>
        <taxon>Fabaceae</taxon>
        <taxon>Papilionoideae</taxon>
        <taxon>50 kb inversion clade</taxon>
        <taxon>NPAAA clade</taxon>
        <taxon>Hologalegina</taxon>
        <taxon>IRL clade</taxon>
        <taxon>Trifolieae</taxon>
        <taxon>Trifolium</taxon>
    </lineage>
</organism>
<reference evidence="1 2" key="1">
    <citation type="journal article" date="2018" name="Front. Plant Sci.">
        <title>Red Clover (Trifolium pratense) and Zigzag Clover (T. medium) - A Picture of Genomic Similarities and Differences.</title>
        <authorList>
            <person name="Dluhosova J."/>
            <person name="Istvanek J."/>
            <person name="Nedelnik J."/>
            <person name="Repkova J."/>
        </authorList>
    </citation>
    <scope>NUCLEOTIDE SEQUENCE [LARGE SCALE GENOMIC DNA]</scope>
    <source>
        <strain evidence="2">cv. 10/8</strain>
        <tissue evidence="1">Leaf</tissue>
    </source>
</reference>
<accession>A0A392S0K7</accession>
<dbReference type="AlphaFoldDB" id="A0A392S0K7"/>
<dbReference type="EMBL" id="LXQA010298191">
    <property type="protein sequence ID" value="MCI41942.1"/>
    <property type="molecule type" value="Genomic_DNA"/>
</dbReference>
<protein>
    <submittedName>
        <fullName evidence="1">Uncharacterized protein</fullName>
    </submittedName>
</protein>
<name>A0A392S0K7_9FABA</name>
<comment type="caution">
    <text evidence="1">The sequence shown here is derived from an EMBL/GenBank/DDBJ whole genome shotgun (WGS) entry which is preliminary data.</text>
</comment>
<feature type="non-terminal residue" evidence="1">
    <location>
        <position position="105"/>
    </location>
</feature>
<proteinExistence type="predicted"/>
<sequence>MGEFKDGESSAVVDDHRFKGKVEICWMCLEISVTEVGNCIEVHAGCVRRKACPNPSLATSLGAGRDRLGAARAHPGLSTACYARRRPMVAGRAYEHVDLVVADFV</sequence>